<feature type="domain" description="MaoC-like" evidence="2">
    <location>
        <begin position="11"/>
        <end position="128"/>
    </location>
</feature>
<reference evidence="4" key="1">
    <citation type="submission" date="2023-05" db="EMBL/GenBank/DDBJ databases">
        <title>Draft genome of Pseudofrankia sp. BMG5.37.</title>
        <authorList>
            <person name="Gtari M."/>
            <person name="Ghodhbane F."/>
            <person name="Sbissi I."/>
        </authorList>
    </citation>
    <scope>NUCLEOTIDE SEQUENCE [LARGE SCALE GENOMIC DNA]</scope>
    <source>
        <strain evidence="4">BMG 814</strain>
    </source>
</reference>
<evidence type="ECO:0000256" key="1">
    <source>
        <dbReference type="ARBA" id="ARBA00005254"/>
    </source>
</evidence>
<name>A0ABT9IE99_9ACTN</name>
<evidence type="ECO:0000259" key="2">
    <source>
        <dbReference type="Pfam" id="PF01575"/>
    </source>
</evidence>
<dbReference type="SUPFAM" id="SSF54637">
    <property type="entry name" value="Thioesterase/thiol ester dehydrase-isomerase"/>
    <property type="match status" value="1"/>
</dbReference>
<keyword evidence="4" id="KW-1185">Reference proteome</keyword>
<dbReference type="EMBL" id="JASNFN010000018">
    <property type="protein sequence ID" value="MDP5183906.1"/>
    <property type="molecule type" value="Genomic_DNA"/>
</dbReference>
<dbReference type="Proteomes" id="UP001233673">
    <property type="component" value="Unassembled WGS sequence"/>
</dbReference>
<evidence type="ECO:0000313" key="3">
    <source>
        <dbReference type="EMBL" id="MDP5183906.1"/>
    </source>
</evidence>
<dbReference type="CDD" id="cd03450">
    <property type="entry name" value="NodN"/>
    <property type="match status" value="1"/>
</dbReference>
<dbReference type="PANTHER" id="PTHR42993:SF1">
    <property type="entry name" value="MAOC-LIKE DEHYDRATASE DOMAIN-CONTAINING PROTEIN"/>
    <property type="match status" value="1"/>
</dbReference>
<protein>
    <submittedName>
        <fullName evidence="3">MaoC family dehydratase</fullName>
    </submittedName>
</protein>
<dbReference type="PANTHER" id="PTHR42993">
    <property type="entry name" value="MAOC-LIKE DEHYDRATASE DOMAIN-CONTAINING PROTEIN"/>
    <property type="match status" value="1"/>
</dbReference>
<dbReference type="RefSeq" id="WP_306000514.1">
    <property type="nucleotide sequence ID" value="NZ_JASNFN010000018.1"/>
</dbReference>
<proteinExistence type="inferred from homology"/>
<evidence type="ECO:0000313" key="4">
    <source>
        <dbReference type="Proteomes" id="UP001233673"/>
    </source>
</evidence>
<dbReference type="Gene3D" id="3.10.129.10">
    <property type="entry name" value="Hotdog Thioesterase"/>
    <property type="match status" value="1"/>
</dbReference>
<dbReference type="InterPro" id="IPR002539">
    <property type="entry name" value="MaoC-like_dom"/>
</dbReference>
<sequence>MRVFTGPDDLQSNVGTEIGVSDWLTVDQERIDQFAEATGDHQWIHVDVERAKAESPFGGPIAHGYLTLSLLVPLQKTVFRVDGTKMGVNYGLDKARFPAPVPAGSRIRSRIELVDATPVEGGIQVKFRHTIEQEGAAKPACVVESIARYYF</sequence>
<gene>
    <name evidence="3" type="ORF">QOZ88_14805</name>
</gene>
<dbReference type="InterPro" id="IPR029069">
    <property type="entry name" value="HotDog_dom_sf"/>
</dbReference>
<comment type="caution">
    <text evidence="3">The sequence shown here is derived from an EMBL/GenBank/DDBJ whole genome shotgun (WGS) entry which is preliminary data.</text>
</comment>
<accession>A0ABT9IE99</accession>
<organism evidence="3 4">
    <name type="scientific">Blastococcus carthaginiensis</name>
    <dbReference type="NCBI Taxonomy" id="3050034"/>
    <lineage>
        <taxon>Bacteria</taxon>
        <taxon>Bacillati</taxon>
        <taxon>Actinomycetota</taxon>
        <taxon>Actinomycetes</taxon>
        <taxon>Geodermatophilales</taxon>
        <taxon>Geodermatophilaceae</taxon>
        <taxon>Blastococcus</taxon>
    </lineage>
</organism>
<dbReference type="InterPro" id="IPR039375">
    <property type="entry name" value="NodN-like"/>
</dbReference>
<dbReference type="Pfam" id="PF01575">
    <property type="entry name" value="MaoC_dehydratas"/>
    <property type="match status" value="1"/>
</dbReference>
<comment type="similarity">
    <text evidence="1">Belongs to the enoyl-CoA hydratase/isomerase family.</text>
</comment>